<dbReference type="PATRIC" id="fig|1408103.3.peg.1694"/>
<organism evidence="2 3">
    <name type="scientific">Mesobacillus campisalis</name>
    <dbReference type="NCBI Taxonomy" id="1408103"/>
    <lineage>
        <taxon>Bacteria</taxon>
        <taxon>Bacillati</taxon>
        <taxon>Bacillota</taxon>
        <taxon>Bacilli</taxon>
        <taxon>Bacillales</taxon>
        <taxon>Bacillaceae</taxon>
        <taxon>Mesobacillus</taxon>
    </lineage>
</organism>
<dbReference type="EMBL" id="LAYY01000007">
    <property type="protein sequence ID" value="KKK38450.1"/>
    <property type="molecule type" value="Genomic_DNA"/>
</dbReference>
<dbReference type="OrthoDB" id="72213at2"/>
<accession>A0A0M2T0U8</accession>
<proteinExistence type="predicted"/>
<dbReference type="Proteomes" id="UP000034166">
    <property type="component" value="Unassembled WGS sequence"/>
</dbReference>
<sequence>MHRVLDSFLKENFPGLQLSPGLISSWSRRLRFEISPPGFNSTDPESFGQACQRAGQLFHKVFHSKDELLLVTVVQPPGNESVLRRKHLNIYLKYVKRKNTVHRLQHFLKMAEGKDVKEHRFIIPCRKEDIHYLQLIEAILYEDFAHPSTILKKPPKHNHDIYFINHTNKIIYHLYDDRRCEIVAADKEQLRPLYDEFNSWILKNDRESAESIFNDFPK</sequence>
<dbReference type="RefSeq" id="WP_046523141.1">
    <property type="nucleotide sequence ID" value="NZ_LAYY01000007.1"/>
</dbReference>
<dbReference type="Pfam" id="PF13021">
    <property type="entry name" value="DUF3885"/>
    <property type="match status" value="1"/>
</dbReference>
<feature type="domain" description="DUF3885" evidence="1">
    <location>
        <begin position="5"/>
        <end position="205"/>
    </location>
</feature>
<dbReference type="InterPro" id="IPR024976">
    <property type="entry name" value="DUF3885"/>
</dbReference>
<protein>
    <recommendedName>
        <fullName evidence="1">DUF3885 domain-containing protein</fullName>
    </recommendedName>
</protein>
<gene>
    <name evidence="2" type="ORF">WQ57_07525</name>
</gene>
<evidence type="ECO:0000313" key="2">
    <source>
        <dbReference type="EMBL" id="KKK38450.1"/>
    </source>
</evidence>
<name>A0A0M2T0U8_9BACI</name>
<dbReference type="AlphaFoldDB" id="A0A0M2T0U8"/>
<evidence type="ECO:0000259" key="1">
    <source>
        <dbReference type="Pfam" id="PF13021"/>
    </source>
</evidence>
<comment type="caution">
    <text evidence="2">The sequence shown here is derived from an EMBL/GenBank/DDBJ whole genome shotgun (WGS) entry which is preliminary data.</text>
</comment>
<reference evidence="2 3" key="1">
    <citation type="submission" date="2015-04" db="EMBL/GenBank/DDBJ databases">
        <title>Taxonomic description and genome sequence of Bacillus campisalis sp. nov., a novel member of the genus Bacillus isolated from solar saltern.</title>
        <authorList>
            <person name="Mathan Kumar R."/>
            <person name="Kaur G."/>
            <person name="Kumar A."/>
            <person name="Singh N.K."/>
            <person name="Kaur N."/>
            <person name="Kumar N."/>
            <person name="Mayilraj S."/>
        </authorList>
    </citation>
    <scope>NUCLEOTIDE SEQUENCE [LARGE SCALE GENOMIC DNA]</scope>
    <source>
        <strain evidence="2 3">SA2-6</strain>
    </source>
</reference>
<keyword evidence="3" id="KW-1185">Reference proteome</keyword>
<evidence type="ECO:0000313" key="3">
    <source>
        <dbReference type="Proteomes" id="UP000034166"/>
    </source>
</evidence>